<dbReference type="GO" id="GO:0005524">
    <property type="term" value="F:ATP binding"/>
    <property type="evidence" value="ECO:0007669"/>
    <property type="project" value="UniProtKB-KW"/>
</dbReference>
<dbReference type="InterPro" id="IPR051396">
    <property type="entry name" value="Bact_Antivir_Def_Nuclease"/>
</dbReference>
<organism evidence="2 3">
    <name type="scientific">Bifidobacterium pseudocatenulatum</name>
    <dbReference type="NCBI Taxonomy" id="28026"/>
    <lineage>
        <taxon>Bacteria</taxon>
        <taxon>Bacillati</taxon>
        <taxon>Actinomycetota</taxon>
        <taxon>Actinomycetes</taxon>
        <taxon>Bifidobacteriales</taxon>
        <taxon>Bifidobacteriaceae</taxon>
        <taxon>Bifidobacterium</taxon>
    </lineage>
</organism>
<keyword evidence="2" id="KW-0547">Nucleotide-binding</keyword>
<dbReference type="AlphaFoldDB" id="A0AAW4TW88"/>
<dbReference type="Pfam" id="PF13175">
    <property type="entry name" value="AAA_15"/>
    <property type="match status" value="1"/>
</dbReference>
<evidence type="ECO:0000313" key="3">
    <source>
        <dbReference type="Proteomes" id="UP001197735"/>
    </source>
</evidence>
<evidence type="ECO:0000313" key="2">
    <source>
        <dbReference type="EMBL" id="MCB4880721.1"/>
    </source>
</evidence>
<sequence>MRFQITDVGRIRKADIKLDGITVIAGENNTGKSTVGKALFAYANADGDLERNIKEEVAAEIQLAMFTTQFDGQWGHPRFMRPIIDMMVDELIGTDVTVQSLGKWLRDMPISSPLLSEKASKAASDYLKKLGGRSRKAIAVRSRIVSLLTRSRQTWKNIILNKIMRHLFNEQAHSLLPESNEDYDLKLFSKSEDESFSHCLLLDDPAQVALVASGFESEVFRKRMAFNSSISEGIYVMDASTIAYIIEHEEYSHSSEKIVNLLSGIYDGSIGFNEQYEPMLREIFPTTDGIKLVNASMGIRPLVLLKSLVARGIMRSDLLIVLDEPEVHLHPAWQVVYAQALVNIYREYGTRFLVTTHSPYFFKTLSVLTRQMSDSNGLTTYRATSSSDGAVSFRETDQNEWDDLYEAMIEPFDKITALEYM</sequence>
<gene>
    <name evidence="2" type="ORF">KZP06_08305</name>
</gene>
<comment type="caution">
    <text evidence="2">The sequence shown here is derived from an EMBL/GenBank/DDBJ whole genome shotgun (WGS) entry which is preliminary data.</text>
</comment>
<dbReference type="InterPro" id="IPR041685">
    <property type="entry name" value="AAA_GajA/Old/RecF-like"/>
</dbReference>
<keyword evidence="2" id="KW-0067">ATP-binding</keyword>
<dbReference type="PANTHER" id="PTHR43581:SF2">
    <property type="entry name" value="EXCINUCLEASE ATPASE SUBUNIT"/>
    <property type="match status" value="1"/>
</dbReference>
<evidence type="ECO:0000259" key="1">
    <source>
        <dbReference type="Pfam" id="PF13175"/>
    </source>
</evidence>
<dbReference type="SUPFAM" id="SSF52540">
    <property type="entry name" value="P-loop containing nucleoside triphosphate hydrolases"/>
    <property type="match status" value="1"/>
</dbReference>
<accession>A0AAW4TW88</accession>
<dbReference type="EMBL" id="JAHXEI010000008">
    <property type="protein sequence ID" value="MCB4880721.1"/>
    <property type="molecule type" value="Genomic_DNA"/>
</dbReference>
<dbReference type="Proteomes" id="UP001197735">
    <property type="component" value="Unassembled WGS sequence"/>
</dbReference>
<dbReference type="RefSeq" id="WP_072043638.1">
    <property type="nucleotide sequence ID" value="NZ_CDPW01000004.1"/>
</dbReference>
<dbReference type="Gene3D" id="3.40.50.300">
    <property type="entry name" value="P-loop containing nucleotide triphosphate hydrolases"/>
    <property type="match status" value="1"/>
</dbReference>
<reference evidence="2" key="1">
    <citation type="submission" date="2021-07" db="EMBL/GenBank/DDBJ databases">
        <title>Xylan utilisation by Bifidobacterium pseudocatenulatum.</title>
        <authorList>
            <person name="Watanabe Y."/>
        </authorList>
    </citation>
    <scope>NUCLEOTIDE SEQUENCE</scope>
    <source>
        <strain evidence="2">YIT12824</strain>
    </source>
</reference>
<name>A0AAW4TW88_BIFPS</name>
<dbReference type="InterPro" id="IPR027417">
    <property type="entry name" value="P-loop_NTPase"/>
</dbReference>
<proteinExistence type="predicted"/>
<protein>
    <submittedName>
        <fullName evidence="2">ATP-binding protein</fullName>
    </submittedName>
</protein>
<dbReference type="PANTHER" id="PTHR43581">
    <property type="entry name" value="ATP/GTP PHOSPHATASE"/>
    <property type="match status" value="1"/>
</dbReference>
<feature type="domain" description="Endonuclease GajA/Old nuclease/RecF-like AAA" evidence="1">
    <location>
        <begin position="252"/>
        <end position="361"/>
    </location>
</feature>